<dbReference type="PANTHER" id="PTHR39201:SF1">
    <property type="entry name" value="FLAVODOXIN-LIKE DOMAIN-CONTAINING PROTEIN"/>
    <property type="match status" value="1"/>
</dbReference>
<dbReference type="GO" id="GO:0010181">
    <property type="term" value="F:FMN binding"/>
    <property type="evidence" value="ECO:0007669"/>
    <property type="project" value="InterPro"/>
</dbReference>
<evidence type="ECO:0000313" key="3">
    <source>
        <dbReference type="Proteomes" id="UP000233425"/>
    </source>
</evidence>
<dbReference type="PANTHER" id="PTHR39201">
    <property type="entry name" value="EXPORTED PROTEIN-RELATED"/>
    <property type="match status" value="1"/>
</dbReference>
<name>A0A2N0UQQ9_9FIRM</name>
<dbReference type="Gene3D" id="3.40.50.360">
    <property type="match status" value="1"/>
</dbReference>
<feature type="domain" description="Flavodoxin-like" evidence="1">
    <location>
        <begin position="3"/>
        <end position="157"/>
    </location>
</feature>
<sequence>MKKVIVYYSYRGNTKSIAEMIQKSTGADIARIETVVPYDGDYNSVVNQGQDEVNSGYCPEIKSLNIDLSKYDEVILGTPVWWYTFAPAMHTFLKGNDLSGKTVYPFATNGGWIGHTFKDFANACGTADVKQGMNIRFDESVLRTPKSEIQKWIDSIK</sequence>
<comment type="caution">
    <text evidence="2">The sequence shown here is derived from an EMBL/GenBank/DDBJ whole genome shotgun (WGS) entry which is preliminary data.</text>
</comment>
<dbReference type="GO" id="GO:0016651">
    <property type="term" value="F:oxidoreductase activity, acting on NAD(P)H"/>
    <property type="evidence" value="ECO:0007669"/>
    <property type="project" value="UniProtKB-ARBA"/>
</dbReference>
<accession>A0A2N0UQQ9</accession>
<dbReference type="SUPFAM" id="SSF52218">
    <property type="entry name" value="Flavoproteins"/>
    <property type="match status" value="1"/>
</dbReference>
<dbReference type="PROSITE" id="PS50902">
    <property type="entry name" value="FLAVODOXIN_LIKE"/>
    <property type="match status" value="1"/>
</dbReference>
<protein>
    <submittedName>
        <fullName evidence="2">Flavodoxin</fullName>
    </submittedName>
</protein>
<dbReference type="Pfam" id="PF12682">
    <property type="entry name" value="Flavodoxin_4"/>
    <property type="match status" value="1"/>
</dbReference>
<dbReference type="InterPro" id="IPR008254">
    <property type="entry name" value="Flavodoxin/NO_synth"/>
</dbReference>
<dbReference type="AlphaFoldDB" id="A0A2N0UQQ9"/>
<dbReference type="Proteomes" id="UP000233425">
    <property type="component" value="Unassembled WGS sequence"/>
</dbReference>
<dbReference type="GO" id="GO:0009055">
    <property type="term" value="F:electron transfer activity"/>
    <property type="evidence" value="ECO:0007669"/>
    <property type="project" value="InterPro"/>
</dbReference>
<proteinExistence type="predicted"/>
<gene>
    <name evidence="2" type="ORF">RBATCC27255_01134</name>
</gene>
<dbReference type="InterPro" id="IPR029039">
    <property type="entry name" value="Flavoprotein-like_sf"/>
</dbReference>
<dbReference type="InterPro" id="IPR001226">
    <property type="entry name" value="Flavodoxin_CS"/>
</dbReference>
<keyword evidence="3" id="KW-1185">Reference proteome</keyword>
<dbReference type="PROSITE" id="PS00201">
    <property type="entry name" value="FLAVODOXIN"/>
    <property type="match status" value="1"/>
</dbReference>
<dbReference type="RefSeq" id="WP_101029139.1">
    <property type="nucleotide sequence ID" value="NZ_CABMMZ010000056.1"/>
</dbReference>
<organism evidence="2 3">
    <name type="scientific">Ruminococcus bromii</name>
    <dbReference type="NCBI Taxonomy" id="40518"/>
    <lineage>
        <taxon>Bacteria</taxon>
        <taxon>Bacillati</taxon>
        <taxon>Bacillota</taxon>
        <taxon>Clostridia</taxon>
        <taxon>Eubacteriales</taxon>
        <taxon>Oscillospiraceae</taxon>
        <taxon>Ruminococcus</taxon>
    </lineage>
</organism>
<evidence type="ECO:0000259" key="1">
    <source>
        <dbReference type="PROSITE" id="PS50902"/>
    </source>
</evidence>
<reference evidence="2" key="1">
    <citation type="journal article" date="2018" name="Environ. Microbiol.">
        <title>Sporulation capability and amylosome conservation among diverse human colonic and rumen isolates of the keystone starch-degrader Ruminococcus bromii.</title>
        <authorList>
            <person name="Mukhopadhya I."/>
            <person name="Morais S."/>
            <person name="Laverde-Gomez J."/>
            <person name="Sheridan P.O."/>
            <person name="Walker A.W."/>
            <person name="Kelly W."/>
            <person name="Klieve A.V."/>
            <person name="Ouwerkerk D."/>
            <person name="Duncan S.H."/>
            <person name="Louis P."/>
            <person name="Koropatkin N."/>
            <person name="Cockburn D."/>
            <person name="Kibler R."/>
            <person name="Cooper P.J."/>
            <person name="Sandoval C."/>
            <person name="Crost E."/>
            <person name="Juge N."/>
            <person name="Bayer E.A."/>
            <person name="Flint H.J."/>
        </authorList>
    </citation>
    <scope>NUCLEOTIDE SEQUENCE [LARGE SCALE GENOMIC DNA]</scope>
    <source>
        <strain evidence="2">ATCC 27255</strain>
    </source>
</reference>
<evidence type="ECO:0000313" key="2">
    <source>
        <dbReference type="EMBL" id="PKD29307.1"/>
    </source>
</evidence>
<dbReference type="EMBL" id="NNSR01000056">
    <property type="protein sequence ID" value="PKD29307.1"/>
    <property type="molecule type" value="Genomic_DNA"/>
</dbReference>